<organism evidence="12 13">
    <name type="scientific">Geodermatophilus pulveris</name>
    <dbReference type="NCBI Taxonomy" id="1564159"/>
    <lineage>
        <taxon>Bacteria</taxon>
        <taxon>Bacillati</taxon>
        <taxon>Actinomycetota</taxon>
        <taxon>Actinomycetes</taxon>
        <taxon>Geodermatophilales</taxon>
        <taxon>Geodermatophilaceae</taxon>
        <taxon>Geodermatophilus</taxon>
    </lineage>
</organism>
<dbReference type="PANTHER" id="PTHR48467:SF1">
    <property type="entry name" value="GLUTAMATE SYNTHASE 1 [NADH], CHLOROPLASTIC-LIKE"/>
    <property type="match status" value="1"/>
</dbReference>
<dbReference type="Gene3D" id="3.40.50.720">
    <property type="entry name" value="NAD(P)-binding Rossmann-like Domain"/>
    <property type="match status" value="1"/>
</dbReference>
<sequence>MTADDETGPPPAPARLRVAVVGAGPAGIYTAEALTRQQDVPVAVDLVDRLPTPFGLVRHGIAPDHPKMRAIRDTLHRALDHPAVRFVGNVEIGRDISCRDLHAAVDAVVYTYGAALDRQLGVPGEELPGSLAATELVAWYTGHPDADRARVEAALARARSVVVVGVGNVALDVARVLARTPAELEPTDMPQHVLDTLAAAPVEAVTVLGRRGPAQATFTTQELRELGELAGADVLVDPADLDLDPATEERVAADRVASRNLAVLRDWAGHGPRPGRATVTLRFFSRPVRLLGEDRVTGVEVERTLVDADGRAAGTGETTVLPADLVVRSVGYRGGELPELPLDPHRGTVPNELGRVLRGGEPAPGEYVAGWIKRGPTGVVGTNKHDARETVATLLADVAAGVVRPGGSADAGPDGDLVGALRARGADPVLLEDWRAIDAAETALGATRGRARTTLHEWETLLAAVKAAAARVR</sequence>
<dbReference type="EMBL" id="FZOO01000007">
    <property type="protein sequence ID" value="SNS75280.1"/>
    <property type="molecule type" value="Genomic_DNA"/>
</dbReference>
<dbReference type="PRINTS" id="PR00419">
    <property type="entry name" value="ADXRDTASE"/>
</dbReference>
<feature type="binding site" evidence="9">
    <location>
        <position position="26"/>
    </location>
    <ligand>
        <name>FAD</name>
        <dbReference type="ChEBI" id="CHEBI:57692"/>
    </ligand>
</feature>
<evidence type="ECO:0000256" key="1">
    <source>
        <dbReference type="ARBA" id="ARBA00001974"/>
    </source>
</evidence>
<dbReference type="Gene3D" id="3.50.50.60">
    <property type="entry name" value="FAD/NAD(P)-binding domain"/>
    <property type="match status" value="1"/>
</dbReference>
<dbReference type="InterPro" id="IPR036188">
    <property type="entry name" value="FAD/NAD-bd_sf"/>
</dbReference>
<evidence type="ECO:0000256" key="5">
    <source>
        <dbReference type="ARBA" id="ARBA00022827"/>
    </source>
</evidence>
<accession>A0A239H1L7</accession>
<evidence type="ECO:0000313" key="13">
    <source>
        <dbReference type="Proteomes" id="UP000198373"/>
    </source>
</evidence>
<evidence type="ECO:0000256" key="7">
    <source>
        <dbReference type="ARBA" id="ARBA00023002"/>
    </source>
</evidence>
<feature type="binding site" evidence="9">
    <location>
        <position position="56"/>
    </location>
    <ligand>
        <name>FAD</name>
        <dbReference type="ChEBI" id="CHEBI:57692"/>
    </ligand>
</feature>
<protein>
    <recommendedName>
        <fullName evidence="3">ferredoxin--NADP(+) reductase</fullName>
        <ecNumber evidence="3">1.18.1.2</ecNumber>
    </recommendedName>
</protein>
<feature type="binding site" evidence="9">
    <location>
        <position position="92"/>
    </location>
    <ligand>
        <name>FAD</name>
        <dbReference type="ChEBI" id="CHEBI:57692"/>
    </ligand>
</feature>
<evidence type="ECO:0000256" key="2">
    <source>
        <dbReference type="ARBA" id="ARBA00008312"/>
    </source>
</evidence>
<comment type="cofactor">
    <cofactor evidence="1 9">
        <name>FAD</name>
        <dbReference type="ChEBI" id="CHEBI:57692"/>
    </cofactor>
</comment>
<dbReference type="InterPro" id="IPR055275">
    <property type="entry name" value="Ferredox_Rdtase"/>
</dbReference>
<evidence type="ECO:0000256" key="4">
    <source>
        <dbReference type="ARBA" id="ARBA00022630"/>
    </source>
</evidence>
<dbReference type="InterPro" id="IPR021163">
    <property type="entry name" value="Ferredox_Rdtase_adrenod"/>
</dbReference>
<feature type="binding site" evidence="10">
    <location>
        <begin position="210"/>
        <end position="211"/>
    </location>
    <ligand>
        <name>NADP(+)</name>
        <dbReference type="ChEBI" id="CHEBI:58349"/>
    </ligand>
</feature>
<evidence type="ECO:0000256" key="6">
    <source>
        <dbReference type="ARBA" id="ARBA00022857"/>
    </source>
</evidence>
<evidence type="ECO:0000313" key="12">
    <source>
        <dbReference type="EMBL" id="SNS75280.1"/>
    </source>
</evidence>
<reference evidence="13" key="1">
    <citation type="submission" date="2017-06" db="EMBL/GenBank/DDBJ databases">
        <authorList>
            <person name="Varghese N."/>
            <person name="Submissions S."/>
        </authorList>
    </citation>
    <scope>NUCLEOTIDE SEQUENCE [LARGE SCALE GENOMIC DNA]</scope>
    <source>
        <strain evidence="13">DSM 46839</strain>
    </source>
</reference>
<name>A0A239H1L7_9ACTN</name>
<evidence type="ECO:0000259" key="11">
    <source>
        <dbReference type="Pfam" id="PF07992"/>
    </source>
</evidence>
<feature type="domain" description="FAD/NAD(P)-binding" evidence="11">
    <location>
        <begin position="17"/>
        <end position="182"/>
    </location>
</feature>
<dbReference type="AlphaFoldDB" id="A0A239H1L7"/>
<feature type="binding site" evidence="10">
    <location>
        <position position="222"/>
    </location>
    <ligand>
        <name>NADP(+)</name>
        <dbReference type="ChEBI" id="CHEBI:58349"/>
    </ligand>
</feature>
<evidence type="ECO:0000256" key="10">
    <source>
        <dbReference type="PIRSR" id="PIRSR000362-2"/>
    </source>
</evidence>
<dbReference type="OrthoDB" id="289202at2"/>
<dbReference type="RefSeq" id="WP_089306425.1">
    <property type="nucleotide sequence ID" value="NZ_FZOO01000007.1"/>
</dbReference>
<feature type="binding site" evidence="10">
    <location>
        <position position="378"/>
    </location>
    <ligand>
        <name>NADP(+)</name>
        <dbReference type="ChEBI" id="CHEBI:58349"/>
    </ligand>
</feature>
<dbReference type="Pfam" id="PF07992">
    <property type="entry name" value="Pyr_redox_2"/>
    <property type="match status" value="1"/>
</dbReference>
<keyword evidence="13" id="KW-1185">Reference proteome</keyword>
<keyword evidence="6 10" id="KW-0521">NADP</keyword>
<dbReference type="SUPFAM" id="SSF51971">
    <property type="entry name" value="Nucleotide-binding domain"/>
    <property type="match status" value="2"/>
</dbReference>
<proteinExistence type="inferred from homology"/>
<comment type="similarity">
    <text evidence="2">Belongs to the ferredoxin--NADP reductase type 1 family.</text>
</comment>
<dbReference type="PANTHER" id="PTHR48467">
    <property type="entry name" value="GLUTAMATE SYNTHASE 1 [NADH], CHLOROPLASTIC-LIKE"/>
    <property type="match status" value="1"/>
</dbReference>
<keyword evidence="7" id="KW-0560">Oxidoreductase</keyword>
<keyword evidence="4" id="KW-0285">Flavoprotein</keyword>
<dbReference type="InterPro" id="IPR023753">
    <property type="entry name" value="FAD/NAD-binding_dom"/>
</dbReference>
<dbReference type="GO" id="GO:0004324">
    <property type="term" value="F:ferredoxin-NADP+ reductase activity"/>
    <property type="evidence" value="ECO:0007669"/>
    <property type="project" value="UniProtKB-EC"/>
</dbReference>
<dbReference type="PIRSF" id="PIRSF000362">
    <property type="entry name" value="FNR"/>
    <property type="match status" value="1"/>
</dbReference>
<evidence type="ECO:0000256" key="8">
    <source>
        <dbReference type="ARBA" id="ARBA00047776"/>
    </source>
</evidence>
<feature type="binding site" evidence="9">
    <location>
        <position position="371"/>
    </location>
    <ligand>
        <name>FAD</name>
        <dbReference type="ChEBI" id="CHEBI:57692"/>
    </ligand>
</feature>
<evidence type="ECO:0000256" key="9">
    <source>
        <dbReference type="PIRSR" id="PIRSR000362-1"/>
    </source>
</evidence>
<comment type="catalytic activity">
    <reaction evidence="8">
        <text>2 reduced [2Fe-2S]-[ferredoxin] + NADP(+) + H(+) = 2 oxidized [2Fe-2S]-[ferredoxin] + NADPH</text>
        <dbReference type="Rhea" id="RHEA:20125"/>
        <dbReference type="Rhea" id="RHEA-COMP:10000"/>
        <dbReference type="Rhea" id="RHEA-COMP:10001"/>
        <dbReference type="ChEBI" id="CHEBI:15378"/>
        <dbReference type="ChEBI" id="CHEBI:33737"/>
        <dbReference type="ChEBI" id="CHEBI:33738"/>
        <dbReference type="ChEBI" id="CHEBI:57783"/>
        <dbReference type="ChEBI" id="CHEBI:58349"/>
        <dbReference type="EC" id="1.18.1.2"/>
    </reaction>
</comment>
<evidence type="ECO:0000256" key="3">
    <source>
        <dbReference type="ARBA" id="ARBA00013223"/>
    </source>
</evidence>
<keyword evidence="5 9" id="KW-0274">FAD</keyword>
<gene>
    <name evidence="12" type="ORF">SAMN06893096_107163</name>
</gene>
<dbReference type="EC" id="1.18.1.2" evidence="3"/>
<dbReference type="Proteomes" id="UP000198373">
    <property type="component" value="Unassembled WGS sequence"/>
</dbReference>